<dbReference type="EMBL" id="VXBO01002441">
    <property type="protein sequence ID" value="NXN36823.1"/>
    <property type="molecule type" value="Genomic_DNA"/>
</dbReference>
<evidence type="ECO:0000256" key="7">
    <source>
        <dbReference type="ARBA" id="ARBA00023136"/>
    </source>
</evidence>
<feature type="non-terminal residue" evidence="12">
    <location>
        <position position="107"/>
    </location>
</feature>
<dbReference type="InterPro" id="IPR013783">
    <property type="entry name" value="Ig-like_fold"/>
</dbReference>
<dbReference type="Proteomes" id="UP000525158">
    <property type="component" value="Unassembled WGS sequence"/>
</dbReference>
<dbReference type="AlphaFoldDB" id="A0A7L1IE64"/>
<dbReference type="Gene3D" id="2.60.40.10">
    <property type="entry name" value="Immunoglobulins"/>
    <property type="match status" value="1"/>
</dbReference>
<dbReference type="PANTHER" id="PTHR13771:SF9">
    <property type="entry name" value="INTERCELLULAR ADHESION MOLECULE 5"/>
    <property type="match status" value="1"/>
</dbReference>
<dbReference type="InterPro" id="IPR047012">
    <property type="entry name" value="ICAM_VCAM"/>
</dbReference>
<evidence type="ECO:0000256" key="5">
    <source>
        <dbReference type="ARBA" id="ARBA00022889"/>
    </source>
</evidence>
<keyword evidence="2" id="KW-0812">Transmembrane</keyword>
<proteinExistence type="predicted"/>
<comment type="subcellular location">
    <subcellularLocation>
        <location evidence="1">Membrane</location>
        <topology evidence="1">Single-pass type I membrane protein</topology>
    </subcellularLocation>
</comment>
<organism evidence="12 13">
    <name type="scientific">Smutsornis africanus</name>
    <name type="common">Double-banded courser</name>
    <name type="synonym">Rhinoptilus africanus</name>
    <dbReference type="NCBI Taxonomy" id="240209"/>
    <lineage>
        <taxon>Eukaryota</taxon>
        <taxon>Metazoa</taxon>
        <taxon>Chordata</taxon>
        <taxon>Craniata</taxon>
        <taxon>Vertebrata</taxon>
        <taxon>Euteleostomi</taxon>
        <taxon>Archelosauria</taxon>
        <taxon>Archosauria</taxon>
        <taxon>Dinosauria</taxon>
        <taxon>Saurischia</taxon>
        <taxon>Theropoda</taxon>
        <taxon>Coelurosauria</taxon>
        <taxon>Aves</taxon>
        <taxon>Neognathae</taxon>
        <taxon>Neoaves</taxon>
        <taxon>Charadriiformes</taxon>
        <taxon>Glareolidae</taxon>
        <taxon>Rhinoptilus</taxon>
    </lineage>
</organism>
<keyword evidence="9" id="KW-0325">Glycoprotein</keyword>
<evidence type="ECO:0000256" key="8">
    <source>
        <dbReference type="ARBA" id="ARBA00023157"/>
    </source>
</evidence>
<gene>
    <name evidence="12" type="primary">Icam1_0</name>
    <name evidence="12" type="ORF">RHIAFR_R15160</name>
</gene>
<dbReference type="PANTHER" id="PTHR13771">
    <property type="entry name" value="INTERCELLULAR ADHESION MOLECULE"/>
    <property type="match status" value="1"/>
</dbReference>
<evidence type="ECO:0000256" key="11">
    <source>
        <dbReference type="SAM" id="MobiDB-lite"/>
    </source>
</evidence>
<feature type="region of interest" description="Disordered" evidence="11">
    <location>
        <begin position="81"/>
        <end position="107"/>
    </location>
</feature>
<keyword evidence="8" id="KW-1015">Disulfide bond</keyword>
<name>A0A7L1IE64_SMUAF</name>
<keyword evidence="10" id="KW-0393">Immunoglobulin domain</keyword>
<dbReference type="GO" id="GO:0098609">
    <property type="term" value="P:cell-cell adhesion"/>
    <property type="evidence" value="ECO:0007669"/>
    <property type="project" value="InterPro"/>
</dbReference>
<keyword evidence="13" id="KW-1185">Reference proteome</keyword>
<evidence type="ECO:0000256" key="10">
    <source>
        <dbReference type="ARBA" id="ARBA00023319"/>
    </source>
</evidence>
<evidence type="ECO:0000256" key="6">
    <source>
        <dbReference type="ARBA" id="ARBA00022989"/>
    </source>
</evidence>
<dbReference type="PRINTS" id="PR01472">
    <property type="entry name" value="ICAMVCAM1"/>
</dbReference>
<evidence type="ECO:0000256" key="4">
    <source>
        <dbReference type="ARBA" id="ARBA00022737"/>
    </source>
</evidence>
<evidence type="ECO:0000256" key="3">
    <source>
        <dbReference type="ARBA" id="ARBA00022729"/>
    </source>
</evidence>
<dbReference type="GO" id="GO:0005178">
    <property type="term" value="F:integrin binding"/>
    <property type="evidence" value="ECO:0007669"/>
    <property type="project" value="InterPro"/>
</dbReference>
<evidence type="ECO:0000313" key="13">
    <source>
        <dbReference type="Proteomes" id="UP000525158"/>
    </source>
</evidence>
<sequence length="107" mass="12280">LLNVTEWNASVLGYYSCFSERKVVTTKLIVYRVPERVVLEPVPVLAVGQSHELTCRVAGVAPVRNLEVTLWRGNERLSKTTFQRHGRDEPEEVRATHWITAQRRDHG</sequence>
<keyword evidence="6" id="KW-1133">Transmembrane helix</keyword>
<keyword evidence="7" id="KW-0472">Membrane</keyword>
<evidence type="ECO:0000256" key="1">
    <source>
        <dbReference type="ARBA" id="ARBA00004479"/>
    </source>
</evidence>
<keyword evidence="4" id="KW-0677">Repeat</keyword>
<evidence type="ECO:0000256" key="9">
    <source>
        <dbReference type="ARBA" id="ARBA00023180"/>
    </source>
</evidence>
<dbReference type="InterPro" id="IPR036179">
    <property type="entry name" value="Ig-like_dom_sf"/>
</dbReference>
<keyword evidence="5" id="KW-0130">Cell adhesion</keyword>
<comment type="caution">
    <text evidence="12">The sequence shown here is derived from an EMBL/GenBank/DDBJ whole genome shotgun (WGS) entry which is preliminary data.</text>
</comment>
<keyword evidence="3" id="KW-0732">Signal</keyword>
<protein>
    <submittedName>
        <fullName evidence="12">ICAM1 protein</fullName>
    </submittedName>
</protein>
<feature type="non-terminal residue" evidence="12">
    <location>
        <position position="1"/>
    </location>
</feature>
<evidence type="ECO:0000313" key="12">
    <source>
        <dbReference type="EMBL" id="NXN36823.1"/>
    </source>
</evidence>
<accession>A0A7L1IE64</accession>
<evidence type="ECO:0000256" key="2">
    <source>
        <dbReference type="ARBA" id="ARBA00022692"/>
    </source>
</evidence>
<reference evidence="12 13" key="1">
    <citation type="submission" date="2019-09" db="EMBL/GenBank/DDBJ databases">
        <title>Bird 10,000 Genomes (B10K) Project - Family phase.</title>
        <authorList>
            <person name="Zhang G."/>
        </authorList>
    </citation>
    <scope>NUCLEOTIDE SEQUENCE [LARGE SCALE GENOMIC DNA]</scope>
    <source>
        <strain evidence="12">B10K-DU-002-36</strain>
        <tissue evidence="12">Muscle</tissue>
    </source>
</reference>
<dbReference type="InterPro" id="IPR003987">
    <property type="entry name" value="ICAM_VCAM_N"/>
</dbReference>
<dbReference type="GO" id="GO:0005886">
    <property type="term" value="C:plasma membrane"/>
    <property type="evidence" value="ECO:0007669"/>
    <property type="project" value="TreeGrafter"/>
</dbReference>
<dbReference type="SUPFAM" id="SSF48726">
    <property type="entry name" value="Immunoglobulin"/>
    <property type="match status" value="1"/>
</dbReference>
<feature type="compositionally biased region" description="Basic and acidic residues" evidence="11">
    <location>
        <begin position="85"/>
        <end position="95"/>
    </location>
</feature>